<accession>A0ABZ1D5W6</accession>
<evidence type="ECO:0000256" key="1">
    <source>
        <dbReference type="SAM" id="MobiDB-lite"/>
    </source>
</evidence>
<organism evidence="2 3">
    <name type="scientific">Kwoniella shivajii</name>
    <dbReference type="NCBI Taxonomy" id="564305"/>
    <lineage>
        <taxon>Eukaryota</taxon>
        <taxon>Fungi</taxon>
        <taxon>Dikarya</taxon>
        <taxon>Basidiomycota</taxon>
        <taxon>Agaricomycotina</taxon>
        <taxon>Tremellomycetes</taxon>
        <taxon>Tremellales</taxon>
        <taxon>Cryptococcaceae</taxon>
        <taxon>Kwoniella</taxon>
    </lineage>
</organism>
<dbReference type="Proteomes" id="UP001329825">
    <property type="component" value="Chromosome 9"/>
</dbReference>
<dbReference type="RefSeq" id="XP_062794168.1">
    <property type="nucleotide sequence ID" value="XM_062938117.1"/>
</dbReference>
<evidence type="ECO:0000313" key="3">
    <source>
        <dbReference type="Proteomes" id="UP001329825"/>
    </source>
</evidence>
<dbReference type="GeneID" id="87958545"/>
<evidence type="ECO:0000313" key="2">
    <source>
        <dbReference type="EMBL" id="WRT69429.1"/>
    </source>
</evidence>
<protein>
    <recommendedName>
        <fullName evidence="4">Syntaxin 6 N-terminal domain-containing protein</fullName>
    </recommendedName>
</protein>
<feature type="region of interest" description="Disordered" evidence="1">
    <location>
        <begin position="38"/>
        <end position="57"/>
    </location>
</feature>
<keyword evidence="3" id="KW-1185">Reference proteome</keyword>
<reference evidence="2 3" key="1">
    <citation type="submission" date="2024-01" db="EMBL/GenBank/DDBJ databases">
        <title>Comparative genomics of Cryptococcus and Kwoniella reveals pathogenesis evolution and contrasting modes of karyotype evolution via chromosome fusion or intercentromeric recombination.</title>
        <authorList>
            <person name="Coelho M.A."/>
            <person name="David-Palma M."/>
            <person name="Shea T."/>
            <person name="Bowers K."/>
            <person name="McGinley-Smith S."/>
            <person name="Mohammad A.W."/>
            <person name="Gnirke A."/>
            <person name="Yurkov A.M."/>
            <person name="Nowrousian M."/>
            <person name="Sun S."/>
            <person name="Cuomo C.A."/>
            <person name="Heitman J."/>
        </authorList>
    </citation>
    <scope>NUCLEOTIDE SEQUENCE [LARGE SCALE GENOMIC DNA]</scope>
    <source>
        <strain evidence="2">CBS 11374</strain>
    </source>
</reference>
<gene>
    <name evidence="2" type="ORF">IL334_006415</name>
</gene>
<dbReference type="EMBL" id="CP141889">
    <property type="protein sequence ID" value="WRT69429.1"/>
    <property type="molecule type" value="Genomic_DNA"/>
</dbReference>
<feature type="compositionally biased region" description="Low complexity" evidence="1">
    <location>
        <begin position="38"/>
        <end position="52"/>
    </location>
</feature>
<name>A0ABZ1D5W6_9TREE</name>
<evidence type="ECO:0008006" key="4">
    <source>
        <dbReference type="Google" id="ProtNLM"/>
    </source>
</evidence>
<proteinExistence type="predicted"/>
<sequence>MKRVSSYYLFETELIYPSIKVTMSSKGFGSFFARSSGISGSTGSNPPTSTPSLRHGADTAIGSRLDLEIKSTQARLVSEFSRQIAEDIERRTPFNWSNSELPTMEDTLIVMERTKSTYITAFKRQLDSHLKHRIDKMVSHIASKGGDPETELSKLTSDPRAERVDIGTDDNEIGVRDYNLWFSLDNSMYDIYTKKKPLKCEIKDMNTTAIGNKYRPWQQSI</sequence>